<proteinExistence type="predicted"/>
<gene>
    <name evidence="2" type="ORF">K1Y72_23075</name>
</gene>
<protein>
    <submittedName>
        <fullName evidence="2">Uncharacterized protein</fullName>
    </submittedName>
</protein>
<organism evidence="2 3">
    <name type="scientific">Actinomadura parmotrematis</name>
    <dbReference type="NCBI Taxonomy" id="2864039"/>
    <lineage>
        <taxon>Bacteria</taxon>
        <taxon>Bacillati</taxon>
        <taxon>Actinomycetota</taxon>
        <taxon>Actinomycetes</taxon>
        <taxon>Streptosporangiales</taxon>
        <taxon>Thermomonosporaceae</taxon>
        <taxon>Actinomadura</taxon>
    </lineage>
</organism>
<sequence length="429" mass="44660">MSNPDDRSPHGRWQNAPAAAPGAPAPPPAFGAAAPPPAAGGSPYGGSGGPSGYETVTRKPVVYLPVELNGEPIGFLWASESDAAAGFVRRNDKLQAAWEAPLVWSERLARQHAAGLPARDAVRAWIGAPEDPRGGGVPAGAAERRAASLTDLDLLTNPGAPPLPQPLIADGTFADGTPVDRAKGWGPLSFQLPPGYELETAGPVVFLPVSLGDTVLGYVWAAEDGPAAFYQARRDAGTAGTNAAGPLILRLREAFERGVPALDAVRGLRGTPEDPRTGGVRADAQEQRAGSLDELRAFAGQYVQSLRLTFPAIAPGAPRGPELPDHERERVLAYLESAPAAHESSAAGSDLLDASRGAVVPAGYRTDGTWVWPASVAYYLRTHGVAPEPDLLAHIRANDHQVPALPGTALDAAIRTLQWNGVLKPPPPA</sequence>
<comment type="caution">
    <text evidence="2">The sequence shown here is derived from an EMBL/GenBank/DDBJ whole genome shotgun (WGS) entry which is preliminary data.</text>
</comment>
<evidence type="ECO:0000313" key="3">
    <source>
        <dbReference type="Proteomes" id="UP000774570"/>
    </source>
</evidence>
<feature type="region of interest" description="Disordered" evidence="1">
    <location>
        <begin position="1"/>
        <end position="51"/>
    </location>
</feature>
<feature type="compositionally biased region" description="Pro residues" evidence="1">
    <location>
        <begin position="23"/>
        <end position="38"/>
    </location>
</feature>
<evidence type="ECO:0000256" key="1">
    <source>
        <dbReference type="SAM" id="MobiDB-lite"/>
    </source>
</evidence>
<name>A0ABS7FY91_9ACTN</name>
<feature type="compositionally biased region" description="Gly residues" evidence="1">
    <location>
        <begin position="42"/>
        <end position="51"/>
    </location>
</feature>
<reference evidence="2 3" key="1">
    <citation type="submission" date="2021-07" db="EMBL/GenBank/DDBJ databases">
        <title>Actinomadura sp. PM05-2 isolated from lichen.</title>
        <authorList>
            <person name="Somphong A."/>
            <person name="Phongsopitanun W."/>
            <person name="Tanasupawat S."/>
            <person name="Peongsungnone V."/>
        </authorList>
    </citation>
    <scope>NUCLEOTIDE SEQUENCE [LARGE SCALE GENOMIC DNA]</scope>
    <source>
        <strain evidence="2 3">PM05-2</strain>
    </source>
</reference>
<dbReference type="RefSeq" id="WP_220168506.1">
    <property type="nucleotide sequence ID" value="NZ_JAIBOA010000015.1"/>
</dbReference>
<accession>A0ABS7FY91</accession>
<dbReference type="EMBL" id="JAIBOA010000015">
    <property type="protein sequence ID" value="MBW8485281.1"/>
    <property type="molecule type" value="Genomic_DNA"/>
</dbReference>
<keyword evidence="3" id="KW-1185">Reference proteome</keyword>
<dbReference type="Proteomes" id="UP000774570">
    <property type="component" value="Unassembled WGS sequence"/>
</dbReference>
<evidence type="ECO:0000313" key="2">
    <source>
        <dbReference type="EMBL" id="MBW8485281.1"/>
    </source>
</evidence>